<organism evidence="1 2">
    <name type="scientific">Oleiphilus messinensis</name>
    <dbReference type="NCBI Taxonomy" id="141451"/>
    <lineage>
        <taxon>Bacteria</taxon>
        <taxon>Pseudomonadati</taxon>
        <taxon>Pseudomonadota</taxon>
        <taxon>Gammaproteobacteria</taxon>
        <taxon>Oceanospirillales</taxon>
        <taxon>Oleiphilaceae</taxon>
        <taxon>Oleiphilus</taxon>
    </lineage>
</organism>
<gene>
    <name evidence="1" type="ORF">OLMES_2292</name>
</gene>
<dbReference type="RefSeq" id="WP_087461350.1">
    <property type="nucleotide sequence ID" value="NZ_CP021425.1"/>
</dbReference>
<reference evidence="1 2" key="1">
    <citation type="submission" date="2017-05" db="EMBL/GenBank/DDBJ databases">
        <title>Genomic insights into alkan degradation activity of Oleiphilus messinensis.</title>
        <authorList>
            <person name="Kozyavkin S.A."/>
            <person name="Slesarev A.I."/>
            <person name="Golyshin P.N."/>
            <person name="Korzhenkov A."/>
            <person name="Golyshina O.N."/>
            <person name="Toshchakov S.V."/>
        </authorList>
    </citation>
    <scope>NUCLEOTIDE SEQUENCE [LARGE SCALE GENOMIC DNA]</scope>
    <source>
        <strain evidence="1 2">ME102</strain>
    </source>
</reference>
<dbReference type="Proteomes" id="UP000196027">
    <property type="component" value="Chromosome"/>
</dbReference>
<proteinExistence type="predicted"/>
<dbReference type="OrthoDB" id="6196119at2"/>
<evidence type="ECO:0008006" key="3">
    <source>
        <dbReference type="Google" id="ProtNLM"/>
    </source>
</evidence>
<protein>
    <recommendedName>
        <fullName evidence="3">PilZ domain-containing protein</fullName>
    </recommendedName>
</protein>
<keyword evidence="2" id="KW-1185">Reference proteome</keyword>
<evidence type="ECO:0000313" key="2">
    <source>
        <dbReference type="Proteomes" id="UP000196027"/>
    </source>
</evidence>
<sequence>MNDAIVMEESPVNMSEIIDLKSRIKVKRGLFTRDWVDVKVYEFTPLHCVIKTDEIFDIQAPIPLSFQLLLDVNDIVIEELIGRVVKKRKDCSCFHYYIDIKSGKHATDTAILSKINKIAAIVKKKQALNSKLNSVAQKDL</sequence>
<dbReference type="EMBL" id="CP021425">
    <property type="protein sequence ID" value="ARU56355.1"/>
    <property type="molecule type" value="Genomic_DNA"/>
</dbReference>
<name>A0A1Y0IA54_9GAMM</name>
<evidence type="ECO:0000313" key="1">
    <source>
        <dbReference type="EMBL" id="ARU56355.1"/>
    </source>
</evidence>
<dbReference type="AlphaFoldDB" id="A0A1Y0IA54"/>
<dbReference type="KEGG" id="ome:OLMES_2292"/>
<accession>A0A1Y0IA54</accession>